<dbReference type="InterPro" id="IPR044046">
    <property type="entry name" value="E3_ligase_UBR-like_C"/>
</dbReference>
<dbReference type="InterPro" id="IPR055194">
    <property type="entry name" value="UBR1-like_WH"/>
</dbReference>
<evidence type="ECO:0000256" key="9">
    <source>
        <dbReference type="PROSITE-ProRule" id="PRU00508"/>
    </source>
</evidence>
<comment type="similarity">
    <text evidence="8 10">Belongs to the E3 ubiquitin-protein ligase UBR1-like family.</text>
</comment>
<dbReference type="InterPro" id="IPR042065">
    <property type="entry name" value="E3_ELL-like"/>
</dbReference>
<dbReference type="InterPro" id="IPR003769">
    <property type="entry name" value="ClpS_core"/>
</dbReference>
<dbReference type="UniPathway" id="UPA00143"/>
<dbReference type="InterPro" id="IPR039164">
    <property type="entry name" value="UBR1-like"/>
</dbReference>
<evidence type="ECO:0000256" key="2">
    <source>
        <dbReference type="ARBA" id="ARBA00004906"/>
    </source>
</evidence>
<evidence type="ECO:0000313" key="13">
    <source>
        <dbReference type="EMBL" id="CED83614.1"/>
    </source>
</evidence>
<feature type="compositionally biased region" description="Basic and acidic residues" evidence="11">
    <location>
        <begin position="114"/>
        <end position="123"/>
    </location>
</feature>
<keyword evidence="3 10" id="KW-0808">Transferase</keyword>
<proteinExistence type="inferred from homology"/>
<dbReference type="GO" id="GO:0061630">
    <property type="term" value="F:ubiquitin protein ligase activity"/>
    <property type="evidence" value="ECO:0007669"/>
    <property type="project" value="UniProtKB-UniRule"/>
</dbReference>
<accession>A0A0F7SSK6</accession>
<feature type="compositionally biased region" description="Basic and acidic residues" evidence="11">
    <location>
        <begin position="90"/>
        <end position="100"/>
    </location>
</feature>
<comment type="pathway">
    <text evidence="2 10">Protein modification; protein ubiquitination.</text>
</comment>
<dbReference type="SMART" id="SM00396">
    <property type="entry name" value="ZnF_UBR1"/>
    <property type="match status" value="1"/>
</dbReference>
<comment type="catalytic activity">
    <reaction evidence="1 10">
        <text>S-ubiquitinyl-[E2 ubiquitin-conjugating enzyme]-L-cysteine + [acceptor protein]-L-lysine = [E2 ubiquitin-conjugating enzyme]-L-cysteine + N(6)-ubiquitinyl-[acceptor protein]-L-lysine.</text>
        <dbReference type="EC" id="2.3.2.27"/>
    </reaction>
</comment>
<keyword evidence="5 10" id="KW-0863">Zinc-finger</keyword>
<evidence type="ECO:0000256" key="5">
    <source>
        <dbReference type="ARBA" id="ARBA00022771"/>
    </source>
</evidence>
<dbReference type="Pfam" id="PF02207">
    <property type="entry name" value="zf-UBR"/>
    <property type="match status" value="1"/>
</dbReference>
<dbReference type="GO" id="GO:0008270">
    <property type="term" value="F:zinc ion binding"/>
    <property type="evidence" value="ECO:0007669"/>
    <property type="project" value="UniProtKB-UniRule"/>
</dbReference>
<dbReference type="PROSITE" id="PS51157">
    <property type="entry name" value="ZF_UBR"/>
    <property type="match status" value="1"/>
</dbReference>
<evidence type="ECO:0000256" key="4">
    <source>
        <dbReference type="ARBA" id="ARBA00022723"/>
    </source>
</evidence>
<dbReference type="Gene3D" id="2.10.110.30">
    <property type="match status" value="1"/>
</dbReference>
<sequence length="1865" mass="209304">MPFFPNHTSSSSNGTVQTGFEADLLTLAARHQNHFTPLARAELQKYLYTTLWASESTRFLDGPAPTTAEEWSGFNLTRAQRLSRSKGRNKKDTKGKGREIEFEEERDKRRKQRGSKESVKDDPASRLDARCGKAFEKGEVIYRCRDCNFHDHLALMCSACYRESSHQDHTITLKVASSLGEFCNAGDPSMWLRPVPSSLLSPSAVSSSYSSSSSAISSTEAPHTSQEHISEFINSVFDYILTTLDVSPEETTLPTSEADLTRQERLEGVKWFENAWAVVLWNDEKHTRVDVAVQLGDAIGWTEEEGLECAERVHTEGREVIEISSSVPRLLHIAHTLAQIDLGVTLRSAHDTFRECISAYLLSFLLDLSTCSLEGSDSVLRETMLCSLMSSRLPVRDRGDFRDRAGLSRIGGVEISWNEMKRVDWAMVYHSKWWKKPRVEWGLLMNRLMLVGDQARLDIASRYALVFPRLIELYLFTDRESENSMTSVASKIFPIPSVASYLVSHSNILPVYLQLLRSYYTGQFAFKRITFPPGPAARVEPESEPFRLKKSSPLFSHLRDLISSSGVKAYIAQHADSNEGMLSLGEIFTGMNSQVRAAERHVEYETEGWTKAFQVTGELGRLARAWGEGYAHSSTQDLMSAISAIGMRLGKILNMEIGTLDPGKYQPPSFHTVRFGVDSGTEIKEWEVVQYQVESQYVSFHNPLHWVLAGLLKHPGKLEGVGSDALIRALGGLENSTDVDEKNARQRALVLLDFPLRIVVFIAQLRNSLWVRNGQSMRQQQHHYREHTALGVREGSWDNDMFLLQVFLSLLEPDLVLATFLDRFSLTEWFQGRVDHPVYPFPSAGMVEEFLSVLIVCLSEPATIGAWSTERYVRREVIHALVLGPSTYSDLSKRLPERVTESHFLHPLLLELASFKPPESATDFGLYELKDACFEEVDPLFHHFSRNQKQEVEAILEKRFKKSKPKGEYLHIPKPMEPLQNRYASLLQTYKSNFLPQIVFFTLSNLIPLHQQADKEGTVEGKARESQESVLELALHLAMLCLQHELLLFAKAAVEVEYLPGQTLVRILCSIEDEYLFKSLKARVAWCLDTIKKHFPSQVEQWRVVPPPVVKKTGQGAGAGRKQKAAARQAAIMQQFSADQKAFLDAHEDENDSMEEDETDEEDIIYGSCMVCQENCTAFAACGSLALIQPSKLIRHIPLNSQPWLEEVLNSPSSLDRNIDLSDHGASSSLTGAYPINNFKFGLHTSTCGHLMHTECFDSYIKTTENRHHAQAARNHPENVARREFNCPLCKSLGNVLLPMQNPYDRPSKPIKSDDLPLRDWLRLINTEALRDITDTSMMFQHRTDTGELPPLFADATCVIALPLEERSPLLDAAHKMLLDLQAVARPISQQSVHLRLRGQPESLRQDRPAVGMYLPDELVAHMIAGLEITYRGQESSGQTVADSLNNANCQLVKCLLGSLRLATYSNLGGKPGLVSARYGLFARLLPDWYRDANATTPILCRDPLGVVVEGAAIAYEYLQPILILAYYAELCRGVIGILHLIRSFPNRSPSQWLNVVDSDASHAVEVFGNIRQLFLGMASHSRILQFEVTEYLASVPDHVLARLLYAFTLPFVRRVSIVHKVVKMNQPSSSLIPSPLAKMDPSTSEYVRLMAHLRIPLPVVSLSPPTTEPPVASNAAIVDCVSSYLKQFSAFYGPRSQSSLIRLEYPAIYQMARIPNSLEGVFEMYGPRECANCKTAPNAMAVCLLCGEGVCVGSSCCRENLWGGAEGLGECNIHMRKCNAPIGIFLDLRKWQILWLWAGSGSWGPNIFLDTHGELDQSMKRGFPQSIHPPRLDEVRKIWLTHGVPSFVARKMEALLDGGGWGHF</sequence>
<feature type="domain" description="UBR-type" evidence="12">
    <location>
        <begin position="129"/>
        <end position="202"/>
    </location>
</feature>
<evidence type="ECO:0000256" key="10">
    <source>
        <dbReference type="RuleBase" id="RU366018"/>
    </source>
</evidence>
<dbReference type="Gene3D" id="1.10.10.2670">
    <property type="entry name" value="E3 ubiquitin-protein ligase"/>
    <property type="match status" value="1"/>
</dbReference>
<evidence type="ECO:0000256" key="7">
    <source>
        <dbReference type="ARBA" id="ARBA00022833"/>
    </source>
</evidence>
<dbReference type="Gene3D" id="3.30.1390.10">
    <property type="match status" value="1"/>
</dbReference>
<evidence type="ECO:0000256" key="11">
    <source>
        <dbReference type="SAM" id="MobiDB-lite"/>
    </source>
</evidence>
<dbReference type="Pfam" id="PF18995">
    <property type="entry name" value="PRT6_C"/>
    <property type="match status" value="1"/>
</dbReference>
<reference evidence="13" key="1">
    <citation type="submission" date="2014-08" db="EMBL/GenBank/DDBJ databases">
        <authorList>
            <person name="Sharma Rahul"/>
            <person name="Thines Marco"/>
        </authorList>
    </citation>
    <scope>NUCLEOTIDE SEQUENCE</scope>
</reference>
<keyword evidence="7 10" id="KW-0862">Zinc</keyword>
<evidence type="ECO:0000256" key="8">
    <source>
        <dbReference type="ARBA" id="ARBA00046341"/>
    </source>
</evidence>
<dbReference type="InterPro" id="IPR003126">
    <property type="entry name" value="Znf_UBR"/>
</dbReference>
<name>A0A0F7SSK6_PHARH</name>
<protein>
    <recommendedName>
        <fullName evidence="10">E3 ubiquitin-protein ligase</fullName>
        <ecNumber evidence="10">2.3.2.27</ecNumber>
    </recommendedName>
</protein>
<comment type="function">
    <text evidence="10">Ubiquitin ligase protein which is a component of the N-end rule pathway. Recognizes and binds to proteins bearing specific N-terminal residues that are destabilizing according to the N-end rule, leading to their ubiquitination and subsequent degradation.</text>
</comment>
<dbReference type="EC" id="2.3.2.27" evidence="10"/>
<evidence type="ECO:0000256" key="6">
    <source>
        <dbReference type="ARBA" id="ARBA00022786"/>
    </source>
</evidence>
<dbReference type="SUPFAM" id="SSF46785">
    <property type="entry name" value="Winged helix' DNA-binding domain"/>
    <property type="match status" value="1"/>
</dbReference>
<dbReference type="EMBL" id="LN483157">
    <property type="protein sequence ID" value="CED83614.1"/>
    <property type="molecule type" value="Genomic_DNA"/>
</dbReference>
<dbReference type="SUPFAM" id="SSF54736">
    <property type="entry name" value="ClpS-like"/>
    <property type="match status" value="1"/>
</dbReference>
<evidence type="ECO:0000259" key="12">
    <source>
        <dbReference type="PROSITE" id="PS51157"/>
    </source>
</evidence>
<dbReference type="GO" id="GO:0000151">
    <property type="term" value="C:ubiquitin ligase complex"/>
    <property type="evidence" value="ECO:0007669"/>
    <property type="project" value="TreeGrafter"/>
</dbReference>
<dbReference type="Pfam" id="PF02617">
    <property type="entry name" value="ClpS"/>
    <property type="match status" value="1"/>
</dbReference>
<evidence type="ECO:0000256" key="3">
    <source>
        <dbReference type="ARBA" id="ARBA00022679"/>
    </source>
</evidence>
<feature type="region of interest" description="Disordered" evidence="11">
    <location>
        <begin position="71"/>
        <end position="123"/>
    </location>
</feature>
<dbReference type="GO" id="GO:0016567">
    <property type="term" value="P:protein ubiquitination"/>
    <property type="evidence" value="ECO:0007669"/>
    <property type="project" value="UniProtKB-UniRule"/>
</dbReference>
<dbReference type="PANTHER" id="PTHR21497">
    <property type="entry name" value="UBIQUITIN LIGASE E3 ALPHA-RELATED"/>
    <property type="match status" value="1"/>
</dbReference>
<organism evidence="13">
    <name type="scientific">Phaffia rhodozyma</name>
    <name type="common">Yeast</name>
    <name type="synonym">Xanthophyllomyces dendrorhous</name>
    <dbReference type="NCBI Taxonomy" id="264483"/>
    <lineage>
        <taxon>Eukaryota</taxon>
        <taxon>Fungi</taxon>
        <taxon>Dikarya</taxon>
        <taxon>Basidiomycota</taxon>
        <taxon>Agaricomycotina</taxon>
        <taxon>Tremellomycetes</taxon>
        <taxon>Cystofilobasidiales</taxon>
        <taxon>Mrakiaceae</taxon>
        <taxon>Phaffia</taxon>
    </lineage>
</organism>
<keyword evidence="6 10" id="KW-0833">Ubl conjugation pathway</keyword>
<dbReference type="PANTHER" id="PTHR21497:SF24">
    <property type="entry name" value="E3 UBIQUITIN-PROTEIN LIGASE UBR1"/>
    <property type="match status" value="1"/>
</dbReference>
<keyword evidence="4 10" id="KW-0479">Metal-binding</keyword>
<feature type="zinc finger region" description="UBR-type" evidence="9">
    <location>
        <begin position="129"/>
        <end position="202"/>
    </location>
</feature>
<dbReference type="GO" id="GO:0005737">
    <property type="term" value="C:cytoplasm"/>
    <property type="evidence" value="ECO:0007669"/>
    <property type="project" value="TreeGrafter"/>
</dbReference>
<dbReference type="CDD" id="cd16482">
    <property type="entry name" value="RING-H2_UBR1-like"/>
    <property type="match status" value="1"/>
</dbReference>
<dbReference type="InterPro" id="IPR014719">
    <property type="entry name" value="Ribosomal_bL12_C/ClpS-like"/>
</dbReference>
<evidence type="ECO:0000256" key="1">
    <source>
        <dbReference type="ARBA" id="ARBA00000900"/>
    </source>
</evidence>
<dbReference type="Pfam" id="PF22960">
    <property type="entry name" value="WHD_UBR1"/>
    <property type="match status" value="1"/>
</dbReference>
<dbReference type="GO" id="GO:0071596">
    <property type="term" value="P:ubiquitin-dependent protein catabolic process via the N-end rule pathway"/>
    <property type="evidence" value="ECO:0007669"/>
    <property type="project" value="UniProtKB-UniRule"/>
</dbReference>
<dbReference type="InterPro" id="IPR036390">
    <property type="entry name" value="WH_DNA-bd_sf"/>
</dbReference>